<evidence type="ECO:0008006" key="4">
    <source>
        <dbReference type="Google" id="ProtNLM"/>
    </source>
</evidence>
<evidence type="ECO:0000313" key="3">
    <source>
        <dbReference type="Proteomes" id="UP000195012"/>
    </source>
</evidence>
<keyword evidence="1" id="KW-1133">Transmembrane helix</keyword>
<dbReference type="OMA" id="CKDIFFA"/>
<keyword evidence="1" id="KW-0472">Membrane</keyword>
<organism evidence="2 3">
    <name type="scientific">Plasmodium knowlesi</name>
    <dbReference type="NCBI Taxonomy" id="5850"/>
    <lineage>
        <taxon>Eukaryota</taxon>
        <taxon>Sar</taxon>
        <taxon>Alveolata</taxon>
        <taxon>Apicomplexa</taxon>
        <taxon>Aconoidasida</taxon>
        <taxon>Haemosporida</taxon>
        <taxon>Plasmodiidae</taxon>
        <taxon>Plasmodium</taxon>
        <taxon>Plasmodium (Plasmodium)</taxon>
    </lineage>
</organism>
<protein>
    <recommendedName>
        <fullName evidence="4">Variable surface protein</fullName>
    </recommendedName>
</protein>
<dbReference type="EMBL" id="NETL01000027">
    <property type="protein sequence ID" value="OTN64575.1"/>
    <property type="molecule type" value="Genomic_DNA"/>
</dbReference>
<accession>A0A1Y3DMA8</accession>
<sequence>MKRSINTYLIIKYVTFIFFISIYHKYDDQVSFNEGLNYTCTGKKSLNIAEYRLLSEQDLRTELYHSELQDSLLKYRDSEILTYGQNGTIRAHGNGLTLYDMLQKSCAIHLDIYKARLKRKYANSKGLRRLRYYCKKKIFDLIDRTGEERAGISSFKTKLKERTIRKWGKRAILICLLPLIGTILPIFVLIVGSTGSVIATALYGIHGIFFIILISIILCVLIYAMTEVVKYHSLEAGLDKLSFREFCVFWHHIFWPKW</sequence>
<dbReference type="VEuPathDB" id="PlasmoDB:PKNH_1149500"/>
<proteinExistence type="predicted"/>
<evidence type="ECO:0000313" key="2">
    <source>
        <dbReference type="EMBL" id="OTN64575.1"/>
    </source>
</evidence>
<gene>
    <name evidence="2" type="ORF">PKNOH_S130216200</name>
</gene>
<feature type="transmembrane region" description="Helical" evidence="1">
    <location>
        <begin position="171"/>
        <end position="191"/>
    </location>
</feature>
<feature type="transmembrane region" description="Helical" evidence="1">
    <location>
        <begin position="6"/>
        <end position="23"/>
    </location>
</feature>
<dbReference type="VEuPathDB" id="PlasmoDB:PKNOH_S130216200"/>
<keyword evidence="1" id="KW-0812">Transmembrane</keyword>
<dbReference type="InterPro" id="IPR022139">
    <property type="entry name" value="Fam-L/Fam-M-like_plasmodium"/>
</dbReference>
<dbReference type="Proteomes" id="UP000195012">
    <property type="component" value="Unassembled WGS sequence"/>
</dbReference>
<comment type="caution">
    <text evidence="2">The sequence shown here is derived from an EMBL/GenBank/DDBJ whole genome shotgun (WGS) entry which is preliminary data.</text>
</comment>
<dbReference type="AlphaFoldDB" id="A0A1Y3DMA8"/>
<reference evidence="2 3" key="1">
    <citation type="submission" date="2017-05" db="EMBL/GenBank/DDBJ databases">
        <title>PacBio assembly of a Plasmodium knowlesi genome sequence with Hi-C correction and manual annotation of the SICAvar gene family.</title>
        <authorList>
            <person name="Lapp S.A."/>
            <person name="Geraldo J.A."/>
            <person name="Chien J.-T."/>
            <person name="Ay F."/>
            <person name="Pakala S.B."/>
            <person name="Batugedara G."/>
            <person name="Humphrey J.C."/>
            <person name="Debarry J.D."/>
            <person name="Le Roch K.G."/>
            <person name="Galinski M.R."/>
            <person name="Kissinger J.C."/>
        </authorList>
    </citation>
    <scope>NUCLEOTIDE SEQUENCE [LARGE SCALE GENOMIC DNA]</scope>
    <source>
        <strain evidence="3">Malayan Strain Pk1 (A+)</strain>
    </source>
</reference>
<dbReference type="VEuPathDB" id="PlasmoDB:PKA1H_110056000"/>
<name>A0A1Y3DMA8_PLAKN</name>
<dbReference type="Pfam" id="PF12420">
    <property type="entry name" value="DUF3671"/>
    <property type="match status" value="1"/>
</dbReference>
<feature type="transmembrane region" description="Helical" evidence="1">
    <location>
        <begin position="203"/>
        <end position="224"/>
    </location>
</feature>
<dbReference type="OrthoDB" id="388752at2759"/>
<evidence type="ECO:0000256" key="1">
    <source>
        <dbReference type="SAM" id="Phobius"/>
    </source>
</evidence>